<evidence type="ECO:0000313" key="8">
    <source>
        <dbReference type="EMBL" id="BBO79853.1"/>
    </source>
</evidence>
<dbReference type="GO" id="GO:0005737">
    <property type="term" value="C:cytoplasm"/>
    <property type="evidence" value="ECO:0007669"/>
    <property type="project" value="UniProtKB-SubCell"/>
</dbReference>
<evidence type="ECO:0000256" key="2">
    <source>
        <dbReference type="ARBA" id="ARBA00004496"/>
    </source>
</evidence>
<keyword evidence="6" id="KW-0732">Signal</keyword>
<dbReference type="KEGG" id="dov:DSCO28_04190"/>
<evidence type="ECO:0000256" key="4">
    <source>
        <dbReference type="ARBA" id="ARBA00023069"/>
    </source>
</evidence>
<dbReference type="Gene3D" id="2.60.40.10">
    <property type="entry name" value="Immunoglobulins"/>
    <property type="match status" value="1"/>
</dbReference>
<name>A0A5K7ZQR3_9BACT</name>
<keyword evidence="5" id="KW-0966">Cell projection</keyword>
<protein>
    <recommendedName>
        <fullName evidence="7">HYDIN/VesB/CFA65-like Ig-like domain-containing protein</fullName>
    </recommendedName>
</protein>
<reference evidence="8 9" key="1">
    <citation type="submission" date="2019-11" db="EMBL/GenBank/DDBJ databases">
        <title>Comparative genomics of hydrocarbon-degrading Desulfosarcina strains.</title>
        <authorList>
            <person name="Watanabe M."/>
            <person name="Kojima H."/>
            <person name="Fukui M."/>
        </authorList>
    </citation>
    <scope>NUCLEOTIDE SEQUENCE [LARGE SCALE GENOMIC DNA]</scope>
    <source>
        <strain evidence="8 9">28bB2T</strain>
    </source>
</reference>
<organism evidence="8 9">
    <name type="scientific">Desulfosarcina ovata subsp. sediminis</name>
    <dbReference type="NCBI Taxonomy" id="885957"/>
    <lineage>
        <taxon>Bacteria</taxon>
        <taxon>Pseudomonadati</taxon>
        <taxon>Thermodesulfobacteriota</taxon>
        <taxon>Desulfobacteria</taxon>
        <taxon>Desulfobacterales</taxon>
        <taxon>Desulfosarcinaceae</taxon>
        <taxon>Desulfosarcina</taxon>
    </lineage>
</organism>
<sequence length="238" mass="25999">MKHFKISAMGFLMALVVYVIPFTASAQELSVDPTEYDFGNVVIGESSSMVFTMTNLDGIPISVYYIALEGEGCADFFISSDVPPNPIDIPIGETSDINVMYTPTDLGMDTCTLVVQSDGTPNEILVRLTGFGIEDEPEPAEEMAELIEFFEACVDDGTVEGYGCGKSSTHRLRAFDYMLHAANDLIAWDLEWCACKILDASFRKSDGKTPPPDFITGDNREAVNEGILDVMNLLGCIE</sequence>
<evidence type="ECO:0000256" key="6">
    <source>
        <dbReference type="SAM" id="SignalP"/>
    </source>
</evidence>
<dbReference type="InterPro" id="IPR013783">
    <property type="entry name" value="Ig-like_fold"/>
</dbReference>
<gene>
    <name evidence="8" type="ORF">DSCO28_04190</name>
</gene>
<feature type="signal peptide" evidence="6">
    <location>
        <begin position="1"/>
        <end position="26"/>
    </location>
</feature>
<dbReference type="InterPro" id="IPR053879">
    <property type="entry name" value="HYDIN_VesB_CFA65-like_Ig"/>
</dbReference>
<keyword evidence="4" id="KW-0969">Cilium</keyword>
<comment type="subcellular location">
    <subcellularLocation>
        <location evidence="1">Cell projection</location>
        <location evidence="1">Cilium</location>
    </subcellularLocation>
    <subcellularLocation>
        <location evidence="2">Cytoplasm</location>
    </subcellularLocation>
</comment>
<evidence type="ECO:0000256" key="5">
    <source>
        <dbReference type="ARBA" id="ARBA00023273"/>
    </source>
</evidence>
<feature type="domain" description="HYDIN/VesB/CFA65-like Ig-like" evidence="7">
    <location>
        <begin position="29"/>
        <end position="130"/>
    </location>
</feature>
<dbReference type="AlphaFoldDB" id="A0A5K7ZQR3"/>
<evidence type="ECO:0000256" key="3">
    <source>
        <dbReference type="ARBA" id="ARBA00022490"/>
    </source>
</evidence>
<keyword evidence="3" id="KW-0963">Cytoplasm</keyword>
<evidence type="ECO:0000313" key="9">
    <source>
        <dbReference type="Proteomes" id="UP000425960"/>
    </source>
</evidence>
<dbReference type="RefSeq" id="WP_155320958.1">
    <property type="nucleotide sequence ID" value="NZ_AP021876.1"/>
</dbReference>
<evidence type="ECO:0000256" key="1">
    <source>
        <dbReference type="ARBA" id="ARBA00004138"/>
    </source>
</evidence>
<dbReference type="Proteomes" id="UP000425960">
    <property type="component" value="Chromosome"/>
</dbReference>
<accession>A0A5K7ZQR3</accession>
<dbReference type="Pfam" id="PF22544">
    <property type="entry name" value="HYDIN_VesB_CFA65-like_Ig"/>
    <property type="match status" value="1"/>
</dbReference>
<dbReference type="EMBL" id="AP021876">
    <property type="protein sequence ID" value="BBO79853.1"/>
    <property type="molecule type" value="Genomic_DNA"/>
</dbReference>
<proteinExistence type="predicted"/>
<feature type="chain" id="PRO_5024452849" description="HYDIN/VesB/CFA65-like Ig-like domain-containing protein" evidence="6">
    <location>
        <begin position="27"/>
        <end position="238"/>
    </location>
</feature>
<evidence type="ECO:0000259" key="7">
    <source>
        <dbReference type="Pfam" id="PF22544"/>
    </source>
</evidence>